<dbReference type="PANTHER" id="PTHR24243">
    <property type="entry name" value="G-PROTEIN COUPLED RECEPTOR"/>
    <property type="match status" value="1"/>
</dbReference>
<dbReference type="GO" id="GO:0005886">
    <property type="term" value="C:plasma membrane"/>
    <property type="evidence" value="ECO:0007669"/>
    <property type="project" value="TreeGrafter"/>
</dbReference>
<accession>A0AAV4CD57</accession>
<dbReference type="AlphaFoldDB" id="A0AAV4CD57"/>
<feature type="transmembrane region" description="Helical" evidence="8">
    <location>
        <begin position="319"/>
        <end position="343"/>
    </location>
</feature>
<reference evidence="10 11" key="1">
    <citation type="journal article" date="2021" name="Elife">
        <title>Chloroplast acquisition without the gene transfer in kleptoplastic sea slugs, Plakobranchus ocellatus.</title>
        <authorList>
            <person name="Maeda T."/>
            <person name="Takahashi S."/>
            <person name="Yoshida T."/>
            <person name="Shimamura S."/>
            <person name="Takaki Y."/>
            <person name="Nagai Y."/>
            <person name="Toyoda A."/>
            <person name="Suzuki Y."/>
            <person name="Arimoto A."/>
            <person name="Ishii H."/>
            <person name="Satoh N."/>
            <person name="Nishiyama T."/>
            <person name="Hasebe M."/>
            <person name="Maruyama T."/>
            <person name="Minagawa J."/>
            <person name="Obokata J."/>
            <person name="Shigenobu S."/>
        </authorList>
    </citation>
    <scope>NUCLEOTIDE SEQUENCE [LARGE SCALE GENOMIC DNA]</scope>
</reference>
<dbReference type="SUPFAM" id="SSF81321">
    <property type="entry name" value="Family A G protein-coupled receptor-like"/>
    <property type="match status" value="1"/>
</dbReference>
<dbReference type="PRINTS" id="PR00237">
    <property type="entry name" value="GPCRRHODOPSN"/>
</dbReference>
<keyword evidence="6 10" id="KW-0675">Receptor</keyword>
<dbReference type="GO" id="GO:0004930">
    <property type="term" value="F:G protein-coupled receptor activity"/>
    <property type="evidence" value="ECO:0007669"/>
    <property type="project" value="UniProtKB-KW"/>
</dbReference>
<dbReference type="PROSITE" id="PS50262">
    <property type="entry name" value="G_PROTEIN_RECEP_F1_2"/>
    <property type="match status" value="1"/>
</dbReference>
<dbReference type="InterPro" id="IPR017452">
    <property type="entry name" value="GPCR_Rhodpsn_7TM"/>
</dbReference>
<feature type="transmembrane region" description="Helical" evidence="8">
    <location>
        <begin position="116"/>
        <end position="139"/>
    </location>
</feature>
<evidence type="ECO:0000256" key="8">
    <source>
        <dbReference type="SAM" id="Phobius"/>
    </source>
</evidence>
<keyword evidence="2 8" id="KW-0812">Transmembrane</keyword>
<evidence type="ECO:0000256" key="2">
    <source>
        <dbReference type="ARBA" id="ARBA00022692"/>
    </source>
</evidence>
<evidence type="ECO:0000256" key="4">
    <source>
        <dbReference type="ARBA" id="ARBA00023040"/>
    </source>
</evidence>
<name>A0AAV4CD57_9GAST</name>
<feature type="domain" description="G-protein coupled receptors family 1 profile" evidence="9">
    <location>
        <begin position="56"/>
        <end position="342"/>
    </location>
</feature>
<organism evidence="10 11">
    <name type="scientific">Plakobranchus ocellatus</name>
    <dbReference type="NCBI Taxonomy" id="259542"/>
    <lineage>
        <taxon>Eukaryota</taxon>
        <taxon>Metazoa</taxon>
        <taxon>Spiralia</taxon>
        <taxon>Lophotrochozoa</taxon>
        <taxon>Mollusca</taxon>
        <taxon>Gastropoda</taxon>
        <taxon>Heterobranchia</taxon>
        <taxon>Euthyneura</taxon>
        <taxon>Panpulmonata</taxon>
        <taxon>Sacoglossa</taxon>
        <taxon>Placobranchoidea</taxon>
        <taxon>Plakobranchidae</taxon>
        <taxon>Plakobranchus</taxon>
    </lineage>
</organism>
<keyword evidence="4" id="KW-0297">G-protein coupled receptor</keyword>
<evidence type="ECO:0000259" key="9">
    <source>
        <dbReference type="PROSITE" id="PS50262"/>
    </source>
</evidence>
<protein>
    <submittedName>
        <fullName evidence="10">Chemosensory receptor a</fullName>
    </submittedName>
</protein>
<dbReference type="InterPro" id="IPR000276">
    <property type="entry name" value="GPCR_Rhodpsn"/>
</dbReference>
<feature type="transmembrane region" description="Helical" evidence="8">
    <location>
        <begin position="37"/>
        <end position="65"/>
    </location>
</feature>
<dbReference type="PANTHER" id="PTHR24243:SF230">
    <property type="entry name" value="G-PROTEIN COUPLED RECEPTORS FAMILY 1 PROFILE DOMAIN-CONTAINING PROTEIN"/>
    <property type="match status" value="1"/>
</dbReference>
<feature type="transmembrane region" description="Helical" evidence="8">
    <location>
        <begin position="282"/>
        <end position="307"/>
    </location>
</feature>
<dbReference type="Proteomes" id="UP000735302">
    <property type="component" value="Unassembled WGS sequence"/>
</dbReference>
<feature type="transmembrane region" description="Helical" evidence="8">
    <location>
        <begin position="159"/>
        <end position="178"/>
    </location>
</feature>
<evidence type="ECO:0000256" key="1">
    <source>
        <dbReference type="ARBA" id="ARBA00004141"/>
    </source>
</evidence>
<sequence>MEFEMTEDPLAIGEAQKQGTSESILASGIVEDQQLDLILMILIPVMQIINLFSLIGNVMNVAVFVRLGFSETANISLTALALSDLVSVVLNIWVILCYWPPFRDSEFPFNPVNLTLLTGVVLRVFTIRTVACITAFISFERCLCIVAPFKMKRIITPRFTLKAMLIIALLTIGPYSLITIRYNFAWVFYPQMNATILDVVTDNSRRAILIEKVVLTIWGVVQPVVAFVIVVVCTIFLVIQLRKMASWRKSATSAERQKEINSAPKAAVHNSSSRKEERLAKMVVVIATNFIVCFTPTFALLLAKAAFEELHFLGAYGRILLVLMLITYLGESISAGVNILIYYSMTTKFRSTLRQLLRLDDPEK</sequence>
<evidence type="ECO:0000313" key="10">
    <source>
        <dbReference type="EMBL" id="GFO30544.1"/>
    </source>
</evidence>
<dbReference type="Pfam" id="PF00001">
    <property type="entry name" value="7tm_1"/>
    <property type="match status" value="1"/>
</dbReference>
<evidence type="ECO:0000313" key="11">
    <source>
        <dbReference type="Proteomes" id="UP000735302"/>
    </source>
</evidence>
<keyword evidence="5 8" id="KW-0472">Membrane</keyword>
<dbReference type="Gene3D" id="1.20.1070.10">
    <property type="entry name" value="Rhodopsin 7-helix transmembrane proteins"/>
    <property type="match status" value="1"/>
</dbReference>
<keyword evidence="3 8" id="KW-1133">Transmembrane helix</keyword>
<evidence type="ECO:0000256" key="7">
    <source>
        <dbReference type="ARBA" id="ARBA00023224"/>
    </source>
</evidence>
<feature type="transmembrane region" description="Helical" evidence="8">
    <location>
        <begin position="215"/>
        <end position="239"/>
    </location>
</feature>
<dbReference type="EMBL" id="BLXT01006239">
    <property type="protein sequence ID" value="GFO30544.1"/>
    <property type="molecule type" value="Genomic_DNA"/>
</dbReference>
<evidence type="ECO:0000256" key="5">
    <source>
        <dbReference type="ARBA" id="ARBA00023136"/>
    </source>
</evidence>
<feature type="transmembrane region" description="Helical" evidence="8">
    <location>
        <begin position="77"/>
        <end position="96"/>
    </location>
</feature>
<comment type="subcellular location">
    <subcellularLocation>
        <location evidence="1">Membrane</location>
        <topology evidence="1">Multi-pass membrane protein</topology>
    </subcellularLocation>
</comment>
<comment type="caution">
    <text evidence="10">The sequence shown here is derived from an EMBL/GenBank/DDBJ whole genome shotgun (WGS) entry which is preliminary data.</text>
</comment>
<keyword evidence="11" id="KW-1185">Reference proteome</keyword>
<evidence type="ECO:0000256" key="6">
    <source>
        <dbReference type="ARBA" id="ARBA00023170"/>
    </source>
</evidence>
<proteinExistence type="predicted"/>
<evidence type="ECO:0000256" key="3">
    <source>
        <dbReference type="ARBA" id="ARBA00022989"/>
    </source>
</evidence>
<gene>
    <name evidence="10" type="ORF">PoB_005704900</name>
</gene>
<keyword evidence="7" id="KW-0807">Transducer</keyword>